<feature type="compositionally biased region" description="Low complexity" evidence="1">
    <location>
        <begin position="126"/>
        <end position="140"/>
    </location>
</feature>
<dbReference type="RefSeq" id="WP_022745467.1">
    <property type="nucleotide sequence ID" value="NC_022571.1"/>
</dbReference>
<evidence type="ECO:0000313" key="3">
    <source>
        <dbReference type="Proteomes" id="UP000017118"/>
    </source>
</evidence>
<dbReference type="GeneID" id="55474264"/>
<dbReference type="HOGENOM" id="CLU_119908_0_0_9"/>
<dbReference type="KEGG" id="csb:CLSA_c17790"/>
<evidence type="ECO:0000256" key="1">
    <source>
        <dbReference type="SAM" id="MobiDB-lite"/>
    </source>
</evidence>
<reference evidence="2 3" key="1">
    <citation type="journal article" date="2013" name="Genome Announc.">
        <title>Complete Genome Sequence of the Solvent Producer Clostridium saccharobutylicum NCP262 (DSM 13864).</title>
        <authorList>
            <person name="Poehlein A."/>
            <person name="Hartwich K."/>
            <person name="Krabben P."/>
            <person name="Ehrenreich A."/>
            <person name="Liebl W."/>
            <person name="Durre P."/>
            <person name="Gottschalk G."/>
            <person name="Daniel R."/>
        </authorList>
    </citation>
    <scope>NUCLEOTIDE SEQUENCE [LARGE SCALE GENOMIC DNA]</scope>
    <source>
        <strain evidence="2">DSM 13864</strain>
    </source>
</reference>
<dbReference type="OrthoDB" id="2084441at2"/>
<dbReference type="EMBL" id="CP006721">
    <property type="protein sequence ID" value="AGX42773.1"/>
    <property type="molecule type" value="Genomic_DNA"/>
</dbReference>
<accession>U5MQH1</accession>
<proteinExistence type="predicted"/>
<dbReference type="PATRIC" id="fig|1345695.10.peg.3914"/>
<feature type="region of interest" description="Disordered" evidence="1">
    <location>
        <begin position="126"/>
        <end position="152"/>
    </location>
</feature>
<organism evidence="2 3">
    <name type="scientific">Clostridium saccharobutylicum DSM 13864</name>
    <dbReference type="NCBI Taxonomy" id="1345695"/>
    <lineage>
        <taxon>Bacteria</taxon>
        <taxon>Bacillati</taxon>
        <taxon>Bacillota</taxon>
        <taxon>Clostridia</taxon>
        <taxon>Eubacteriales</taxon>
        <taxon>Clostridiaceae</taxon>
        <taxon>Clostridium</taxon>
    </lineage>
</organism>
<name>U5MQH1_CLOSA</name>
<sequence length="184" mass="20537">MEFNGWNSFEDLAKACGYTTCDNNDTNEKSNDNETNKSYNIGCNDIPNGFQSLNPELFIIIGEILGNIVAGSIPFNVQNAIGNWLQLVGQAILTYNAQQQYFQGGPGRYFNPIYYNVNNPFCSTASTNTSQNANSNNNNNNEKDSNSDSNINYTQNEVDKIKSLEFSISQLKAEIEEIKNTLKK</sequence>
<evidence type="ECO:0000313" key="2">
    <source>
        <dbReference type="EMBL" id="AGX42773.1"/>
    </source>
</evidence>
<dbReference type="AlphaFoldDB" id="U5MQH1"/>
<keyword evidence="3" id="KW-1185">Reference proteome</keyword>
<dbReference type="eggNOG" id="ENOG50347CC">
    <property type="taxonomic scope" value="Bacteria"/>
</dbReference>
<protein>
    <submittedName>
        <fullName evidence="2">Uncharacterized protein</fullName>
    </submittedName>
</protein>
<dbReference type="Proteomes" id="UP000017118">
    <property type="component" value="Chromosome"/>
</dbReference>
<gene>
    <name evidence="2" type="ORF">CLSA_c17790</name>
</gene>